<reference evidence="1 2" key="1">
    <citation type="submission" date="2022-04" db="EMBL/GenBank/DDBJ databases">
        <title>Chromosome-level reference genomes for two strains of Caenorhabditis briggsae: an improved platform for comparative genomics.</title>
        <authorList>
            <person name="Stevens L."/>
            <person name="Andersen E."/>
        </authorList>
    </citation>
    <scope>NUCLEOTIDE SEQUENCE [LARGE SCALE GENOMIC DNA]</scope>
    <source>
        <strain evidence="1">VX34</strain>
        <tissue evidence="1">Whole-organism</tissue>
    </source>
</reference>
<dbReference type="PANTHER" id="PTHR23015:SF4">
    <property type="entry name" value="DUF38 DOMAIN-CONTAINING PROTEIN-RELATED"/>
    <property type="match status" value="1"/>
</dbReference>
<evidence type="ECO:0008006" key="3">
    <source>
        <dbReference type="Google" id="ProtNLM"/>
    </source>
</evidence>
<sequence>MPYTPASLDSLPDRPLRKIFDHCGLKEKESLKRTSASLRHFHVTNQFDHELTHVLVHATSANQIYVRLQTPEEDFDIIYNQSGENDCTVEHNGGIRTIERRDMTTIAGHDLGLILQNQQSRIKELTLAFNEECRTTICEQLVDHLMHGLDNHIHGQHVILKADQFWYSGIINETPIMKVLNKLQSETLTTIWLDDESEQRFHPIERIMNSDHWRGTYEVYLNGFAVRNSLKNFYHIPMGRFDIESVSTHELMELRAAALKLIIFEILEFTIMAIRDQRRFLTLFGKPRKTEGNTQIWYFRYKKKTSDNLRSMLRVQFIDKKTFIFQRFTEDQYELIEMEKSEMDTILSTPNKFKT</sequence>
<dbReference type="EMBL" id="CP092624">
    <property type="protein sequence ID" value="UMM37543.1"/>
    <property type="molecule type" value="Genomic_DNA"/>
</dbReference>
<protein>
    <recommendedName>
        <fullName evidence="3">F-box domain-containing protein</fullName>
    </recommendedName>
</protein>
<dbReference type="AlphaFoldDB" id="A0AAE9JNQ7"/>
<dbReference type="InterPro" id="IPR040161">
    <property type="entry name" value="FB224"/>
</dbReference>
<dbReference type="PANTHER" id="PTHR23015">
    <property type="entry name" value="UNCHARACTERIZED C.ELEGANS PROTEIN"/>
    <property type="match status" value="1"/>
</dbReference>
<evidence type="ECO:0000313" key="1">
    <source>
        <dbReference type="EMBL" id="UMM37543.1"/>
    </source>
</evidence>
<dbReference type="Proteomes" id="UP000829354">
    <property type="component" value="Chromosome V"/>
</dbReference>
<proteinExistence type="predicted"/>
<keyword evidence="2" id="KW-1185">Reference proteome</keyword>
<evidence type="ECO:0000313" key="2">
    <source>
        <dbReference type="Proteomes" id="UP000829354"/>
    </source>
</evidence>
<gene>
    <name evidence="1" type="ORF">L5515_009281</name>
</gene>
<name>A0AAE9JNQ7_CAEBR</name>
<accession>A0AAE9JNQ7</accession>
<organism evidence="1 2">
    <name type="scientific">Caenorhabditis briggsae</name>
    <dbReference type="NCBI Taxonomy" id="6238"/>
    <lineage>
        <taxon>Eukaryota</taxon>
        <taxon>Metazoa</taxon>
        <taxon>Ecdysozoa</taxon>
        <taxon>Nematoda</taxon>
        <taxon>Chromadorea</taxon>
        <taxon>Rhabditida</taxon>
        <taxon>Rhabditina</taxon>
        <taxon>Rhabditomorpha</taxon>
        <taxon>Rhabditoidea</taxon>
        <taxon>Rhabditidae</taxon>
        <taxon>Peloderinae</taxon>
        <taxon>Caenorhabditis</taxon>
    </lineage>
</organism>